<keyword evidence="1" id="KW-0732">Signal</keyword>
<gene>
    <name evidence="4" type="ORF">MNBD_DELTA01-513</name>
</gene>
<evidence type="ECO:0000313" key="4">
    <source>
        <dbReference type="EMBL" id="VAV83732.1"/>
    </source>
</evidence>
<reference evidence="4" key="1">
    <citation type="submission" date="2018-06" db="EMBL/GenBank/DDBJ databases">
        <authorList>
            <person name="Zhirakovskaya E."/>
        </authorList>
    </citation>
    <scope>NUCLEOTIDE SEQUENCE</scope>
</reference>
<evidence type="ECO:0000259" key="3">
    <source>
        <dbReference type="Pfam" id="PF01551"/>
    </source>
</evidence>
<dbReference type="InterPro" id="IPR050570">
    <property type="entry name" value="Cell_wall_metabolism_enzyme"/>
</dbReference>
<evidence type="ECO:0000256" key="2">
    <source>
        <dbReference type="SAM" id="Coils"/>
    </source>
</evidence>
<name>A0A3B0QU18_9ZZZZ</name>
<dbReference type="SUPFAM" id="SSF51261">
    <property type="entry name" value="Duplicated hybrid motif"/>
    <property type="match status" value="1"/>
</dbReference>
<evidence type="ECO:0000256" key="1">
    <source>
        <dbReference type="ARBA" id="ARBA00022729"/>
    </source>
</evidence>
<organism evidence="4">
    <name type="scientific">hydrothermal vent metagenome</name>
    <dbReference type="NCBI Taxonomy" id="652676"/>
    <lineage>
        <taxon>unclassified sequences</taxon>
        <taxon>metagenomes</taxon>
        <taxon>ecological metagenomes</taxon>
    </lineage>
</organism>
<dbReference type="CDD" id="cd12797">
    <property type="entry name" value="M23_peptidase"/>
    <property type="match status" value="1"/>
</dbReference>
<feature type="domain" description="M23ase beta-sheet core" evidence="3">
    <location>
        <begin position="284"/>
        <end position="378"/>
    </location>
</feature>
<dbReference type="InterPro" id="IPR016047">
    <property type="entry name" value="M23ase_b-sheet_dom"/>
</dbReference>
<accession>A0A3B0QU18</accession>
<dbReference type="Gene3D" id="6.10.250.3150">
    <property type="match status" value="1"/>
</dbReference>
<keyword evidence="2" id="KW-0175">Coiled coil</keyword>
<dbReference type="InterPro" id="IPR011055">
    <property type="entry name" value="Dup_hybrid_motif"/>
</dbReference>
<feature type="coiled-coil region" evidence="2">
    <location>
        <begin position="65"/>
        <end position="106"/>
    </location>
</feature>
<protein>
    <recommendedName>
        <fullName evidence="3">M23ase beta-sheet core domain-containing protein</fullName>
    </recommendedName>
</protein>
<dbReference type="PANTHER" id="PTHR21666">
    <property type="entry name" value="PEPTIDASE-RELATED"/>
    <property type="match status" value="1"/>
</dbReference>
<sequence length="385" mass="43415">MRIVIILLALAILLAPDCAFAADGSQGKGGMNTAKELEIIKKRLEEERGETKKFTKKASSLLSELDKIDRALMRQRAELKKINRRLRRARKDLAKTDKQIVVLDKEKKEYQLVLASRLRAIYKMRSGKATAVLFSSFSTPEAERRYRYLSTVMGSDKELIEGAERNIVELGRQRTRLASINKDILDTRARAGKKKAETTRSRRDKRRLLSSVRRKKDRHTALLKELLAAEADLTAVMEKLGRASLSEDSSEFARRMGKLPMPVRGRVISSFGKKRHPKFKTVTFNNGIVIKAAYGADVKSVFDGRVVYVGWLKGYGQVLIMDNGGGYYTLFAYLSDILIKKGEEVKEGETIALVGDSGPKDLTGLYFELRRKGVPRDPMAWLAAR</sequence>
<dbReference type="Pfam" id="PF01551">
    <property type="entry name" value="Peptidase_M23"/>
    <property type="match status" value="1"/>
</dbReference>
<proteinExistence type="predicted"/>
<dbReference type="GO" id="GO:0004222">
    <property type="term" value="F:metalloendopeptidase activity"/>
    <property type="evidence" value="ECO:0007669"/>
    <property type="project" value="TreeGrafter"/>
</dbReference>
<dbReference type="EMBL" id="UOEA01000050">
    <property type="protein sequence ID" value="VAV83732.1"/>
    <property type="molecule type" value="Genomic_DNA"/>
</dbReference>
<dbReference type="PANTHER" id="PTHR21666:SF289">
    <property type="entry name" value="L-ALA--D-GLU ENDOPEPTIDASE"/>
    <property type="match status" value="1"/>
</dbReference>
<dbReference type="AlphaFoldDB" id="A0A3B0QU18"/>
<dbReference type="Gene3D" id="2.70.70.10">
    <property type="entry name" value="Glucose Permease (Domain IIA)"/>
    <property type="match status" value="1"/>
</dbReference>